<comment type="caution">
    <text evidence="1">The sequence shown here is derived from an EMBL/GenBank/DDBJ whole genome shotgun (WGS) entry which is preliminary data.</text>
</comment>
<evidence type="ECO:0000313" key="2">
    <source>
        <dbReference type="Proteomes" id="UP000092578"/>
    </source>
</evidence>
<name>A0A1B9B9T6_9BACI</name>
<dbReference type="Proteomes" id="UP000092578">
    <property type="component" value="Unassembled WGS sequence"/>
</dbReference>
<dbReference type="EMBL" id="MAYT01000001">
    <property type="protein sequence ID" value="OCA92844.1"/>
    <property type="molecule type" value="Genomic_DNA"/>
</dbReference>
<evidence type="ECO:0000313" key="1">
    <source>
        <dbReference type="EMBL" id="OCA92844.1"/>
    </source>
</evidence>
<gene>
    <name evidence="1" type="ORF">A8F95_03925</name>
</gene>
<proteinExistence type="predicted"/>
<organism evidence="1 2">
    <name type="scientific">Pseudobacillus wudalianchiensis</name>
    <dbReference type="NCBI Taxonomy" id="1743143"/>
    <lineage>
        <taxon>Bacteria</taxon>
        <taxon>Bacillati</taxon>
        <taxon>Bacillota</taxon>
        <taxon>Bacilli</taxon>
        <taxon>Bacillales</taxon>
        <taxon>Bacillaceae</taxon>
        <taxon>Pseudobacillus</taxon>
    </lineage>
</organism>
<evidence type="ECO:0008006" key="3">
    <source>
        <dbReference type="Google" id="ProtNLM"/>
    </source>
</evidence>
<accession>A0A1B9B9T6</accession>
<sequence length="92" mass="10400">MYTEGKWVDITSCNAKGFILESDSYGALVCVVKNGKVEGEKRFSHHQLAEADSQLLSEDMKDLVRLHINMALDSEDKSWFRALTDGSMEESR</sequence>
<dbReference type="AlphaFoldDB" id="A0A1B9B9T6"/>
<protein>
    <recommendedName>
        <fullName evidence="3">IDEAL domain-containing protein</fullName>
    </recommendedName>
</protein>
<reference evidence="2" key="1">
    <citation type="submission" date="2016-05" db="EMBL/GenBank/DDBJ databases">
        <authorList>
            <person name="Liu B."/>
            <person name="Wang J."/>
            <person name="Zhu Y."/>
            <person name="Liu G."/>
            <person name="Chen Q."/>
            <person name="Chen Z."/>
            <person name="Lan J."/>
            <person name="Che J."/>
            <person name="Ge C."/>
            <person name="Shi H."/>
            <person name="Pan Z."/>
            <person name="Liu X."/>
        </authorList>
    </citation>
    <scope>NUCLEOTIDE SEQUENCE [LARGE SCALE GENOMIC DNA]</scope>
    <source>
        <strain evidence="2">FJAT-27215</strain>
    </source>
</reference>
<keyword evidence="2" id="KW-1185">Reference proteome</keyword>